<sequence length="70" mass="7823">MKSFSVSIDETWCLLASSSVNSNRDIYERVGKSIYSIGPSAQVFNHGLSLEYKFHEVEGGLRNPRVDRGS</sequence>
<organism evidence="1 2">
    <name type="scientific">Choiromyces venosus 120613-1</name>
    <dbReference type="NCBI Taxonomy" id="1336337"/>
    <lineage>
        <taxon>Eukaryota</taxon>
        <taxon>Fungi</taxon>
        <taxon>Dikarya</taxon>
        <taxon>Ascomycota</taxon>
        <taxon>Pezizomycotina</taxon>
        <taxon>Pezizomycetes</taxon>
        <taxon>Pezizales</taxon>
        <taxon>Tuberaceae</taxon>
        <taxon>Choiromyces</taxon>
    </lineage>
</organism>
<name>A0A3N4K606_9PEZI</name>
<dbReference type="EMBL" id="ML120356">
    <property type="protein sequence ID" value="RPB04799.1"/>
    <property type="molecule type" value="Genomic_DNA"/>
</dbReference>
<evidence type="ECO:0000313" key="1">
    <source>
        <dbReference type="EMBL" id="RPB04799.1"/>
    </source>
</evidence>
<evidence type="ECO:0000313" key="2">
    <source>
        <dbReference type="Proteomes" id="UP000276215"/>
    </source>
</evidence>
<dbReference type="AlphaFoldDB" id="A0A3N4K606"/>
<accession>A0A3N4K606</accession>
<dbReference type="Proteomes" id="UP000276215">
    <property type="component" value="Unassembled WGS sequence"/>
</dbReference>
<gene>
    <name evidence="1" type="ORF">L873DRAFT_1798598</name>
</gene>
<protein>
    <submittedName>
        <fullName evidence="1">Uncharacterized protein</fullName>
    </submittedName>
</protein>
<proteinExistence type="predicted"/>
<keyword evidence="2" id="KW-1185">Reference proteome</keyword>
<reference evidence="1 2" key="1">
    <citation type="journal article" date="2018" name="Nat. Ecol. Evol.">
        <title>Pezizomycetes genomes reveal the molecular basis of ectomycorrhizal truffle lifestyle.</title>
        <authorList>
            <person name="Murat C."/>
            <person name="Payen T."/>
            <person name="Noel B."/>
            <person name="Kuo A."/>
            <person name="Morin E."/>
            <person name="Chen J."/>
            <person name="Kohler A."/>
            <person name="Krizsan K."/>
            <person name="Balestrini R."/>
            <person name="Da Silva C."/>
            <person name="Montanini B."/>
            <person name="Hainaut M."/>
            <person name="Levati E."/>
            <person name="Barry K.W."/>
            <person name="Belfiori B."/>
            <person name="Cichocki N."/>
            <person name="Clum A."/>
            <person name="Dockter R.B."/>
            <person name="Fauchery L."/>
            <person name="Guy J."/>
            <person name="Iotti M."/>
            <person name="Le Tacon F."/>
            <person name="Lindquist E.A."/>
            <person name="Lipzen A."/>
            <person name="Malagnac F."/>
            <person name="Mello A."/>
            <person name="Molinier V."/>
            <person name="Miyauchi S."/>
            <person name="Poulain J."/>
            <person name="Riccioni C."/>
            <person name="Rubini A."/>
            <person name="Sitrit Y."/>
            <person name="Splivallo R."/>
            <person name="Traeger S."/>
            <person name="Wang M."/>
            <person name="Zifcakova L."/>
            <person name="Wipf D."/>
            <person name="Zambonelli A."/>
            <person name="Paolocci F."/>
            <person name="Nowrousian M."/>
            <person name="Ottonello S."/>
            <person name="Baldrian P."/>
            <person name="Spatafora J.W."/>
            <person name="Henrissat B."/>
            <person name="Nagy L.G."/>
            <person name="Aury J.M."/>
            <person name="Wincker P."/>
            <person name="Grigoriev I.V."/>
            <person name="Bonfante P."/>
            <person name="Martin F.M."/>
        </authorList>
    </citation>
    <scope>NUCLEOTIDE SEQUENCE [LARGE SCALE GENOMIC DNA]</scope>
    <source>
        <strain evidence="1 2">120613-1</strain>
    </source>
</reference>